<sequence>MSNTKNAITQCPHQDPTLSSTLSITNTSTEPFPQQQRLYVLTRQPLTARNLALHTSLNPSTCQNRVERALQFIDRQSYLARMERKLQNDLRQERRQVRQEHHNNRARSSSSKTSPSLHTTTAHSSCSSSIELPPTKIHRIMSRLSHPFHSRGTSLEASSGISSSSSSSPTLIAIGYHECI</sequence>
<name>A0AAD8DHC0_9FUNG</name>
<feature type="region of interest" description="Disordered" evidence="1">
    <location>
        <begin position="89"/>
        <end position="131"/>
    </location>
</feature>
<protein>
    <submittedName>
        <fullName evidence="2">Uncharacterized protein</fullName>
    </submittedName>
</protein>
<comment type="caution">
    <text evidence="2">The sequence shown here is derived from an EMBL/GenBank/DDBJ whole genome shotgun (WGS) entry which is preliminary data.</text>
</comment>
<gene>
    <name evidence="2" type="ORF">O0I10_001401</name>
</gene>
<feature type="compositionally biased region" description="Low complexity" evidence="1">
    <location>
        <begin position="17"/>
        <end position="29"/>
    </location>
</feature>
<feature type="compositionally biased region" description="Polar residues" evidence="1">
    <location>
        <begin position="1"/>
        <end position="12"/>
    </location>
</feature>
<evidence type="ECO:0000313" key="2">
    <source>
        <dbReference type="EMBL" id="KAJ8663224.1"/>
    </source>
</evidence>
<reference evidence="2 3" key="1">
    <citation type="submission" date="2023-03" db="EMBL/GenBank/DDBJ databases">
        <title>Genome sequence of Lichtheimia ornata CBS 291.66.</title>
        <authorList>
            <person name="Mohabir J.T."/>
            <person name="Shea T.P."/>
            <person name="Kurbessoian T."/>
            <person name="Berby B."/>
            <person name="Fontaine J."/>
            <person name="Livny J."/>
            <person name="Gnirke A."/>
            <person name="Stajich J.E."/>
            <person name="Cuomo C.A."/>
        </authorList>
    </citation>
    <scope>NUCLEOTIDE SEQUENCE [LARGE SCALE GENOMIC DNA]</scope>
    <source>
        <strain evidence="2">CBS 291.66</strain>
    </source>
</reference>
<proteinExistence type="predicted"/>
<feature type="compositionally biased region" description="Basic and acidic residues" evidence="1">
    <location>
        <begin position="89"/>
        <end position="103"/>
    </location>
</feature>
<evidence type="ECO:0000256" key="1">
    <source>
        <dbReference type="SAM" id="MobiDB-lite"/>
    </source>
</evidence>
<feature type="compositionally biased region" description="Low complexity" evidence="1">
    <location>
        <begin position="108"/>
        <end position="129"/>
    </location>
</feature>
<accession>A0AAD8DHC0</accession>
<dbReference type="AlphaFoldDB" id="A0AAD8DHC0"/>
<organism evidence="2 3">
    <name type="scientific">Lichtheimia ornata</name>
    <dbReference type="NCBI Taxonomy" id="688661"/>
    <lineage>
        <taxon>Eukaryota</taxon>
        <taxon>Fungi</taxon>
        <taxon>Fungi incertae sedis</taxon>
        <taxon>Mucoromycota</taxon>
        <taxon>Mucoromycotina</taxon>
        <taxon>Mucoromycetes</taxon>
        <taxon>Mucorales</taxon>
        <taxon>Lichtheimiaceae</taxon>
        <taxon>Lichtheimia</taxon>
    </lineage>
</organism>
<feature type="region of interest" description="Disordered" evidence="1">
    <location>
        <begin position="1"/>
        <end position="30"/>
    </location>
</feature>
<keyword evidence="3" id="KW-1185">Reference proteome</keyword>
<dbReference type="GeneID" id="83208819"/>
<dbReference type="RefSeq" id="XP_058348136.1">
    <property type="nucleotide sequence ID" value="XM_058481498.1"/>
</dbReference>
<dbReference type="EMBL" id="JARTCD010000003">
    <property type="protein sequence ID" value="KAJ8663224.1"/>
    <property type="molecule type" value="Genomic_DNA"/>
</dbReference>
<dbReference type="Proteomes" id="UP001234581">
    <property type="component" value="Unassembled WGS sequence"/>
</dbReference>
<evidence type="ECO:0000313" key="3">
    <source>
        <dbReference type="Proteomes" id="UP001234581"/>
    </source>
</evidence>